<sequence>MNISPSELLNLWLKEQIALLNQCKGSMSDCLEISISLLLQSPLMLEDKHAMKLLKIICYLPAGVKKDNLPCLADVTPRMTLKATTTLSKIGLINLSPNERWNVLSSVRHFVLQQYRCSKSEIDMKIMKKFQ</sequence>
<dbReference type="OrthoDB" id="431454at2759"/>
<keyword evidence="2" id="KW-1185">Reference proteome</keyword>
<organism evidence="1 2">
    <name type="scientific">Rickenella mellea</name>
    <dbReference type="NCBI Taxonomy" id="50990"/>
    <lineage>
        <taxon>Eukaryota</taxon>
        <taxon>Fungi</taxon>
        <taxon>Dikarya</taxon>
        <taxon>Basidiomycota</taxon>
        <taxon>Agaricomycotina</taxon>
        <taxon>Agaricomycetes</taxon>
        <taxon>Hymenochaetales</taxon>
        <taxon>Rickenellaceae</taxon>
        <taxon>Rickenella</taxon>
    </lineage>
</organism>
<proteinExistence type="predicted"/>
<dbReference type="EMBL" id="ML170250">
    <property type="protein sequence ID" value="TDL16146.1"/>
    <property type="molecule type" value="Genomic_DNA"/>
</dbReference>
<dbReference type="VEuPathDB" id="FungiDB:BD410DRAFT_645518"/>
<evidence type="ECO:0000313" key="2">
    <source>
        <dbReference type="Proteomes" id="UP000294933"/>
    </source>
</evidence>
<protein>
    <submittedName>
        <fullName evidence="1">Uncharacterized protein</fullName>
    </submittedName>
</protein>
<reference evidence="1 2" key="1">
    <citation type="submission" date="2018-06" db="EMBL/GenBank/DDBJ databases">
        <title>A transcriptomic atlas of mushroom development highlights an independent origin of complex multicellularity.</title>
        <authorList>
            <consortium name="DOE Joint Genome Institute"/>
            <person name="Krizsan K."/>
            <person name="Almasi E."/>
            <person name="Merenyi Z."/>
            <person name="Sahu N."/>
            <person name="Viragh M."/>
            <person name="Koszo T."/>
            <person name="Mondo S."/>
            <person name="Kiss B."/>
            <person name="Balint B."/>
            <person name="Kues U."/>
            <person name="Barry K."/>
            <person name="Hegedus J.C."/>
            <person name="Henrissat B."/>
            <person name="Johnson J."/>
            <person name="Lipzen A."/>
            <person name="Ohm R."/>
            <person name="Nagy I."/>
            <person name="Pangilinan J."/>
            <person name="Yan J."/>
            <person name="Xiong Y."/>
            <person name="Grigoriev I.V."/>
            <person name="Hibbett D.S."/>
            <person name="Nagy L.G."/>
        </authorList>
    </citation>
    <scope>NUCLEOTIDE SEQUENCE [LARGE SCALE GENOMIC DNA]</scope>
    <source>
        <strain evidence="1 2">SZMC22713</strain>
    </source>
</reference>
<dbReference type="AlphaFoldDB" id="A0A4Y7PM68"/>
<dbReference type="Proteomes" id="UP000294933">
    <property type="component" value="Unassembled WGS sequence"/>
</dbReference>
<gene>
    <name evidence="1" type="ORF">BD410DRAFT_645518</name>
</gene>
<name>A0A4Y7PM68_9AGAM</name>
<accession>A0A4Y7PM68</accession>
<evidence type="ECO:0000313" key="1">
    <source>
        <dbReference type="EMBL" id="TDL16146.1"/>
    </source>
</evidence>